<dbReference type="EMBL" id="KB100887">
    <property type="protein sequence ID" value="ELK37178.1"/>
    <property type="molecule type" value="Genomic_DNA"/>
</dbReference>
<evidence type="ECO:0000256" key="3">
    <source>
        <dbReference type="ARBA" id="ARBA00022692"/>
    </source>
</evidence>
<dbReference type="eggNOG" id="KOG3599">
    <property type="taxonomic scope" value="Eukaryota"/>
</dbReference>
<dbReference type="PANTHER" id="PTHR10877">
    <property type="entry name" value="POLYCYSTIN FAMILY MEMBER"/>
    <property type="match status" value="1"/>
</dbReference>
<feature type="transmembrane region" description="Helical" evidence="7">
    <location>
        <begin position="580"/>
        <end position="597"/>
    </location>
</feature>
<keyword evidence="5 7" id="KW-0472">Membrane</keyword>
<evidence type="ECO:0000256" key="1">
    <source>
        <dbReference type="ARBA" id="ARBA00004141"/>
    </source>
</evidence>
<comment type="similarity">
    <text evidence="2">Belongs to the polycystin family.</text>
</comment>
<organism evidence="9 10">
    <name type="scientific">Myotis davidii</name>
    <name type="common">David's myotis</name>
    <dbReference type="NCBI Taxonomy" id="225400"/>
    <lineage>
        <taxon>Eukaryota</taxon>
        <taxon>Metazoa</taxon>
        <taxon>Chordata</taxon>
        <taxon>Craniata</taxon>
        <taxon>Vertebrata</taxon>
        <taxon>Euteleostomi</taxon>
        <taxon>Mammalia</taxon>
        <taxon>Eutheria</taxon>
        <taxon>Laurasiatheria</taxon>
        <taxon>Chiroptera</taxon>
        <taxon>Yangochiroptera</taxon>
        <taxon>Vespertilionidae</taxon>
        <taxon>Myotis</taxon>
    </lineage>
</organism>
<dbReference type="InterPro" id="IPR051223">
    <property type="entry name" value="Polycystin"/>
</dbReference>
<dbReference type="Proteomes" id="UP000010556">
    <property type="component" value="Unassembled WGS sequence"/>
</dbReference>
<feature type="transmembrane region" description="Helical" evidence="7">
    <location>
        <begin position="617"/>
        <end position="637"/>
    </location>
</feature>
<keyword evidence="4 7" id="KW-1133">Transmembrane helix</keyword>
<feature type="domain" description="GAIN-B" evidence="8">
    <location>
        <begin position="174"/>
        <end position="320"/>
    </location>
</feature>
<comment type="subcellular location">
    <subcellularLocation>
        <location evidence="1">Membrane</location>
        <topology evidence="1">Multi-pass membrane protein</topology>
    </subcellularLocation>
</comment>
<evidence type="ECO:0000256" key="5">
    <source>
        <dbReference type="ARBA" id="ARBA00023136"/>
    </source>
</evidence>
<dbReference type="PROSITE" id="PS50221">
    <property type="entry name" value="GAIN_B"/>
    <property type="match status" value="1"/>
</dbReference>
<evidence type="ECO:0000259" key="8">
    <source>
        <dbReference type="PROSITE" id="PS50221"/>
    </source>
</evidence>
<gene>
    <name evidence="9" type="ORF">MDA_GLEAN10016400</name>
</gene>
<dbReference type="InterPro" id="IPR013122">
    <property type="entry name" value="PKD1_2_channel"/>
</dbReference>
<feature type="transmembrane region" description="Helical" evidence="7">
    <location>
        <begin position="335"/>
        <end position="354"/>
    </location>
</feature>
<sequence length="704" mass="78485">MHHLETRATSNNTTSAPSTTITVHFMKPLPGPQASWASDHLELGQDPLVNISVAHGIREELTFEAAGLNASFSHEEESLGRPSGIYHVAGPLEVTLHLAIWRDQELEKQEEQCFYVSAPLKLKPLVRIQPRSWQDSSVHIAAANSATFTLPAASSLGFMQDCQEPMDIRILLPRFSEGHSEPTVLNLTSSEALQVNLTSGYGYHPNKTSYDAKAHFPLVTSPDGLSTWKLSPEVLHFGEGVYYLTVIPESDLEQTPGRDLTVGITTFLSHCVFGDEIQETGDNSGCQVGPRTTPFQTHYLCNHLTFFGSTFLVMPNAIDVCHTRELFATFEDNPVVVTTVDCLIVAYVLVVIWARRKDAQDQAKVKVTVLEDNDPFAQYHYLVTVYTGHRRGAATSSKPPPAVWQPPAVWLPSSPCYYGLHYGKTNSLKWLISMTVSFVESVFVTQALKVLGFAAFFALVFKSTEDEGEPMASLPGYLSSPDPSTLFRGQSNSRKDVYQLPLAANIEKKTTHLKEQKAFALIREILDLQSLRLYPFIDGWHPFVVAAEVIYLLFLLYYMVMQGKLMCKQKWHYFHSKWNLLELAIILASWSALAVFVRRAILAEGISFSETAAADTALGYIIAFLVLLSMAKLWHLLRLNPKMNMITSALHHAWGDISGFVIIIFIMLLAYSIALSEEGEIVDLLLMNILGFRGIKCKKQEPGN</sequence>
<dbReference type="PANTHER" id="PTHR10877:SF134">
    <property type="entry name" value="POLYCYSTIN-1-LIKE PROTEIN 2"/>
    <property type="match status" value="1"/>
</dbReference>
<proteinExistence type="inferred from homology"/>
<feature type="transmembrane region" description="Helical" evidence="7">
    <location>
        <begin position="438"/>
        <end position="461"/>
    </location>
</feature>
<evidence type="ECO:0000256" key="6">
    <source>
        <dbReference type="ARBA" id="ARBA00023157"/>
    </source>
</evidence>
<dbReference type="GO" id="GO:0005262">
    <property type="term" value="F:calcium channel activity"/>
    <property type="evidence" value="ECO:0007669"/>
    <property type="project" value="TreeGrafter"/>
</dbReference>
<reference evidence="10" key="1">
    <citation type="journal article" date="2013" name="Science">
        <title>Comparative analysis of bat genomes provides insight into the evolution of flight and immunity.</title>
        <authorList>
            <person name="Zhang G."/>
            <person name="Cowled C."/>
            <person name="Shi Z."/>
            <person name="Huang Z."/>
            <person name="Bishop-Lilly K.A."/>
            <person name="Fang X."/>
            <person name="Wynne J.W."/>
            <person name="Xiong Z."/>
            <person name="Baker M.L."/>
            <person name="Zhao W."/>
            <person name="Tachedjian M."/>
            <person name="Zhu Y."/>
            <person name="Zhou P."/>
            <person name="Jiang X."/>
            <person name="Ng J."/>
            <person name="Yang L."/>
            <person name="Wu L."/>
            <person name="Xiao J."/>
            <person name="Feng Y."/>
            <person name="Chen Y."/>
            <person name="Sun X."/>
            <person name="Zhang Y."/>
            <person name="Marsh G.A."/>
            <person name="Crameri G."/>
            <person name="Broder C.C."/>
            <person name="Frey K.G."/>
            <person name="Wang L.F."/>
            <person name="Wang J."/>
        </authorList>
    </citation>
    <scope>NUCLEOTIDE SEQUENCE [LARGE SCALE GENOMIC DNA]</scope>
</reference>
<feature type="transmembrane region" description="Helical" evidence="7">
    <location>
        <begin position="540"/>
        <end position="560"/>
    </location>
</feature>
<evidence type="ECO:0000256" key="4">
    <source>
        <dbReference type="ARBA" id="ARBA00022989"/>
    </source>
</evidence>
<dbReference type="GO" id="GO:0016020">
    <property type="term" value="C:membrane"/>
    <property type="evidence" value="ECO:0007669"/>
    <property type="project" value="UniProtKB-SubCell"/>
</dbReference>
<evidence type="ECO:0000256" key="2">
    <source>
        <dbReference type="ARBA" id="ARBA00007200"/>
    </source>
</evidence>
<dbReference type="FunFam" id="2.60.220.50:FF:000029">
    <property type="entry name" value="Polycystic kidney disease protein 1-like 2"/>
    <property type="match status" value="1"/>
</dbReference>
<dbReference type="Pfam" id="PF08016">
    <property type="entry name" value="PKD_channel"/>
    <property type="match status" value="1"/>
</dbReference>
<feature type="transmembrane region" description="Helical" evidence="7">
    <location>
        <begin position="657"/>
        <end position="675"/>
    </location>
</feature>
<protein>
    <submittedName>
        <fullName evidence="9">Polycystic kidney disease protein 1-like 2</fullName>
    </submittedName>
</protein>
<evidence type="ECO:0000313" key="10">
    <source>
        <dbReference type="Proteomes" id="UP000010556"/>
    </source>
</evidence>
<dbReference type="InterPro" id="IPR057244">
    <property type="entry name" value="GAIN_B"/>
</dbReference>
<evidence type="ECO:0000256" key="7">
    <source>
        <dbReference type="SAM" id="Phobius"/>
    </source>
</evidence>
<keyword evidence="6" id="KW-1015">Disulfide bond</keyword>
<accession>L5MHH1</accession>
<evidence type="ECO:0000313" key="9">
    <source>
        <dbReference type="EMBL" id="ELK37178.1"/>
    </source>
</evidence>
<keyword evidence="3 7" id="KW-0812">Transmembrane</keyword>
<dbReference type="GO" id="GO:0050982">
    <property type="term" value="P:detection of mechanical stimulus"/>
    <property type="evidence" value="ECO:0007669"/>
    <property type="project" value="TreeGrafter"/>
</dbReference>
<keyword evidence="10" id="KW-1185">Reference proteome</keyword>
<name>L5MHH1_MYODS</name>
<dbReference type="AlphaFoldDB" id="L5MHH1"/>